<dbReference type="AlphaFoldDB" id="A0A7J6LZF1"/>
<proteinExistence type="predicted"/>
<evidence type="ECO:0000256" key="1">
    <source>
        <dbReference type="SAM" id="SignalP"/>
    </source>
</evidence>
<dbReference type="Proteomes" id="UP000591131">
    <property type="component" value="Unassembled WGS sequence"/>
</dbReference>
<gene>
    <name evidence="2" type="ORF">FOL47_005026</name>
</gene>
<evidence type="ECO:0000313" key="3">
    <source>
        <dbReference type="Proteomes" id="UP000591131"/>
    </source>
</evidence>
<keyword evidence="3" id="KW-1185">Reference proteome</keyword>
<keyword evidence="1" id="KW-0732">Signal</keyword>
<reference evidence="2 3" key="1">
    <citation type="submission" date="2020-04" db="EMBL/GenBank/DDBJ databases">
        <title>Perkinsus chesapeaki whole genome sequence.</title>
        <authorList>
            <person name="Bogema D.R."/>
        </authorList>
    </citation>
    <scope>NUCLEOTIDE SEQUENCE [LARGE SCALE GENOMIC DNA]</scope>
    <source>
        <strain evidence="2">ATCC PRA-425</strain>
    </source>
</reference>
<protein>
    <submittedName>
        <fullName evidence="2">Uncharacterized protein</fullName>
    </submittedName>
</protein>
<feature type="signal peptide" evidence="1">
    <location>
        <begin position="1"/>
        <end position="19"/>
    </location>
</feature>
<evidence type="ECO:0000313" key="2">
    <source>
        <dbReference type="EMBL" id="KAF4664663.1"/>
    </source>
</evidence>
<dbReference type="EMBL" id="JAAPAO010000282">
    <property type="protein sequence ID" value="KAF4664663.1"/>
    <property type="molecule type" value="Genomic_DNA"/>
</dbReference>
<comment type="caution">
    <text evidence="2">The sequence shown here is derived from an EMBL/GenBank/DDBJ whole genome shotgun (WGS) entry which is preliminary data.</text>
</comment>
<accession>A0A7J6LZF1</accession>
<name>A0A7J6LZF1_PERCH</name>
<sequence>MLFIRSALIPLLICLQVKAIPDRVFEGTLNHEVLVSRNVEIRYHIHFYTSEGVNYADFGLTTFNPWSDEQLPSLIARRLRYTEQRSGDASTVTFDWSQASSDRARMASRLDDIFRHLPYRPLPFQRPYVDRDTLFPFMTYHYGSEFGDMYLNEEPGAGTNLFPIAAAYAAQIICSFFGPKRPF</sequence>
<feature type="chain" id="PRO_5029911933" evidence="1">
    <location>
        <begin position="20"/>
        <end position="183"/>
    </location>
</feature>
<organism evidence="2 3">
    <name type="scientific">Perkinsus chesapeaki</name>
    <name type="common">Clam parasite</name>
    <name type="synonym">Perkinsus andrewsi</name>
    <dbReference type="NCBI Taxonomy" id="330153"/>
    <lineage>
        <taxon>Eukaryota</taxon>
        <taxon>Sar</taxon>
        <taxon>Alveolata</taxon>
        <taxon>Perkinsozoa</taxon>
        <taxon>Perkinsea</taxon>
        <taxon>Perkinsida</taxon>
        <taxon>Perkinsidae</taxon>
        <taxon>Perkinsus</taxon>
    </lineage>
</organism>